<proteinExistence type="predicted"/>
<dbReference type="GO" id="GO:0008080">
    <property type="term" value="F:N-acetyltransferase activity"/>
    <property type="evidence" value="ECO:0007669"/>
    <property type="project" value="TreeGrafter"/>
</dbReference>
<reference evidence="1" key="2">
    <citation type="submission" date="2023-05" db="EMBL/GenBank/DDBJ databases">
        <authorList>
            <person name="Fouks B."/>
        </authorList>
    </citation>
    <scope>NUCLEOTIDE SEQUENCE</scope>
    <source>
        <strain evidence="1">Stay&amp;Tobe</strain>
        <tissue evidence="1">Testes</tissue>
    </source>
</reference>
<comment type="caution">
    <text evidence="1">The sequence shown here is derived from an EMBL/GenBank/DDBJ whole genome shotgun (WGS) entry which is preliminary data.</text>
</comment>
<dbReference type="InterPro" id="IPR016181">
    <property type="entry name" value="Acyl_CoA_acyltransferase"/>
</dbReference>
<dbReference type="PANTHER" id="PTHR20905">
    <property type="entry name" value="N-ACETYLTRANSFERASE-RELATED"/>
    <property type="match status" value="1"/>
</dbReference>
<reference evidence="1" key="1">
    <citation type="journal article" date="2023" name="IScience">
        <title>Live-bearing cockroach genome reveals convergent evolutionary mechanisms linked to viviparity in insects and beyond.</title>
        <authorList>
            <person name="Fouks B."/>
            <person name="Harrison M.C."/>
            <person name="Mikhailova A.A."/>
            <person name="Marchal E."/>
            <person name="English S."/>
            <person name="Carruthers M."/>
            <person name="Jennings E.C."/>
            <person name="Chiamaka E.L."/>
            <person name="Frigard R.A."/>
            <person name="Pippel M."/>
            <person name="Attardo G.M."/>
            <person name="Benoit J.B."/>
            <person name="Bornberg-Bauer E."/>
            <person name="Tobe S.S."/>
        </authorList>
    </citation>
    <scope>NUCLEOTIDE SEQUENCE</scope>
    <source>
        <strain evidence="1">Stay&amp;Tobe</strain>
    </source>
</reference>
<dbReference type="EMBL" id="JASPKZ010003435">
    <property type="protein sequence ID" value="KAJ9593488.1"/>
    <property type="molecule type" value="Genomic_DNA"/>
</dbReference>
<dbReference type="SUPFAM" id="SSF55729">
    <property type="entry name" value="Acyl-CoA N-acyltransferases (Nat)"/>
    <property type="match status" value="1"/>
</dbReference>
<dbReference type="Proteomes" id="UP001233999">
    <property type="component" value="Unassembled WGS sequence"/>
</dbReference>
<sequence>MASDNAKWTRPSSVPIPTVWRRCTGLKKMPDGTIPKFVIQDVPDDMHQEFIDFMTKHFFRDEVTCECLHLLEDSVSMAEFQEVYKEVLKDGVGLIAFVDEPLEPGQKPKIAGLNLTAVAHKSDHFTADMFKGRAARTMMRDLYENVAKEVNVYENYGVNKYITALGLIVDPIYRGQGLGLEILKARTDIGKAVGINVTMTVFTAVGSQILAERFGMEVLMEKLYEDLKEEDGSPAYPNIKCKSFKVMAKRLY</sequence>
<keyword evidence="2" id="KW-1185">Reference proteome</keyword>
<dbReference type="Gene3D" id="3.40.630.30">
    <property type="match status" value="1"/>
</dbReference>
<dbReference type="AlphaFoldDB" id="A0AAD8EKE0"/>
<accession>A0AAD8EKE0</accession>
<dbReference type="PANTHER" id="PTHR20905:SF32">
    <property type="entry name" value="ARYLALKYLAMINE N-ACETYLTRANSFERASE-LIKE 7, ISOFORM A"/>
    <property type="match status" value="1"/>
</dbReference>
<evidence type="ECO:0008006" key="3">
    <source>
        <dbReference type="Google" id="ProtNLM"/>
    </source>
</evidence>
<protein>
    <recommendedName>
        <fullName evidence="3">N-acetyltransferase domain-containing protein</fullName>
    </recommendedName>
</protein>
<evidence type="ECO:0000313" key="2">
    <source>
        <dbReference type="Proteomes" id="UP001233999"/>
    </source>
</evidence>
<evidence type="ECO:0000313" key="1">
    <source>
        <dbReference type="EMBL" id="KAJ9593488.1"/>
    </source>
</evidence>
<organism evidence="1 2">
    <name type="scientific">Diploptera punctata</name>
    <name type="common">Pacific beetle cockroach</name>
    <dbReference type="NCBI Taxonomy" id="6984"/>
    <lineage>
        <taxon>Eukaryota</taxon>
        <taxon>Metazoa</taxon>
        <taxon>Ecdysozoa</taxon>
        <taxon>Arthropoda</taxon>
        <taxon>Hexapoda</taxon>
        <taxon>Insecta</taxon>
        <taxon>Pterygota</taxon>
        <taxon>Neoptera</taxon>
        <taxon>Polyneoptera</taxon>
        <taxon>Dictyoptera</taxon>
        <taxon>Blattodea</taxon>
        <taxon>Blaberoidea</taxon>
        <taxon>Blaberidae</taxon>
        <taxon>Diplopterinae</taxon>
        <taxon>Diploptera</taxon>
    </lineage>
</organism>
<gene>
    <name evidence="1" type="ORF">L9F63_014973</name>
</gene>
<name>A0AAD8EKE0_DIPPU</name>